<evidence type="ECO:0008006" key="4">
    <source>
        <dbReference type="Google" id="ProtNLM"/>
    </source>
</evidence>
<protein>
    <recommendedName>
        <fullName evidence="4">HK97 gp10 family phage protein</fullName>
    </recommendedName>
</protein>
<reference evidence="2 3" key="1">
    <citation type="submission" date="2020-02" db="EMBL/GenBank/DDBJ databases">
        <title>Tigecycline-resistant Acinetobacter species from pigs and migratory birds.</title>
        <authorList>
            <person name="Chen C."/>
            <person name="Sun J."/>
            <person name="Liao X.-P."/>
            <person name="Liu Y.-H."/>
        </authorList>
    </citation>
    <scope>NUCLEOTIDE SEQUENCE [LARGE SCALE GENOMIC DNA]</scope>
    <source>
        <strain evidence="2 3">YH12207_T</strain>
    </source>
</reference>
<proteinExistence type="predicted"/>
<accession>A0A7S6VZW7</accession>
<evidence type="ECO:0000256" key="1">
    <source>
        <dbReference type="SAM" id="MobiDB-lite"/>
    </source>
</evidence>
<dbReference type="NCBIfam" id="TIGR01725">
    <property type="entry name" value="phge_HK97_gp10"/>
    <property type="match status" value="1"/>
</dbReference>
<dbReference type="Proteomes" id="UP000593966">
    <property type="component" value="Chromosome"/>
</dbReference>
<feature type="compositionally biased region" description="Polar residues" evidence="1">
    <location>
        <begin position="71"/>
        <end position="81"/>
    </location>
</feature>
<evidence type="ECO:0000313" key="3">
    <source>
        <dbReference type="Proteomes" id="UP000593966"/>
    </source>
</evidence>
<sequence length="166" mass="18883">MNSSVEVEGLDDLTEKLEGLVNLAKQTSVTQSVCRFALKELHADVVADAPRAEEAYYRYSRGSARSRRRGNPQNSRRLVQPGTLQESIKFKRIKLPKSVGVGIYVTNKAFYWLFIEYGTPHMAADPFLRNNFDGQKQRVVERFKTSYARRIKAIIKKQQVNADAGD</sequence>
<organism evidence="2 3">
    <name type="scientific">Acinetobacter piscicola</name>
    <dbReference type="NCBI Taxonomy" id="2006115"/>
    <lineage>
        <taxon>Bacteria</taxon>
        <taxon>Pseudomonadati</taxon>
        <taxon>Pseudomonadota</taxon>
        <taxon>Gammaproteobacteria</taxon>
        <taxon>Moraxellales</taxon>
        <taxon>Moraxellaceae</taxon>
        <taxon>Acinetobacter</taxon>
    </lineage>
</organism>
<dbReference type="AlphaFoldDB" id="A0A7S6VZW7"/>
<keyword evidence="3" id="KW-1185">Reference proteome</keyword>
<dbReference type="EMBL" id="CP048659">
    <property type="protein sequence ID" value="QOW47966.1"/>
    <property type="molecule type" value="Genomic_DNA"/>
</dbReference>
<feature type="region of interest" description="Disordered" evidence="1">
    <location>
        <begin position="60"/>
        <end position="81"/>
    </location>
</feature>
<name>A0A7S6VZW7_9GAMM</name>
<evidence type="ECO:0000313" key="2">
    <source>
        <dbReference type="EMBL" id="QOW47966.1"/>
    </source>
</evidence>
<gene>
    <name evidence="2" type="ORF">G0028_15915</name>
</gene>
<dbReference type="InterPro" id="IPR010064">
    <property type="entry name" value="HK97-gp10_tail"/>
</dbReference>